<comment type="caution">
    <text evidence="1">The sequence shown here is derived from an EMBL/GenBank/DDBJ whole genome shotgun (WGS) entry which is preliminary data.</text>
</comment>
<sequence length="69" mass="7898">MDTAIRYDLSNDCDVYEALTDLDRAVEALREIRDMHVQVVDGPRLICGRCGHLWPCEHASVLRDVEDLL</sequence>
<organism evidence="1 2">
    <name type="scientific">Arachnia propionica</name>
    <dbReference type="NCBI Taxonomy" id="1750"/>
    <lineage>
        <taxon>Bacteria</taxon>
        <taxon>Bacillati</taxon>
        <taxon>Actinomycetota</taxon>
        <taxon>Actinomycetes</taxon>
        <taxon>Propionibacteriales</taxon>
        <taxon>Propionibacteriaceae</taxon>
        <taxon>Arachnia</taxon>
    </lineage>
</organism>
<name>A0A3P1T3X7_9ACTN</name>
<evidence type="ECO:0000313" key="2">
    <source>
        <dbReference type="Proteomes" id="UP000280819"/>
    </source>
</evidence>
<evidence type="ECO:0000313" key="1">
    <source>
        <dbReference type="EMBL" id="RRD03203.1"/>
    </source>
</evidence>
<dbReference type="AlphaFoldDB" id="A0A3P1T3X7"/>
<protein>
    <submittedName>
        <fullName evidence="1">Uncharacterized protein</fullName>
    </submittedName>
</protein>
<gene>
    <name evidence="1" type="ORF">EII34_14950</name>
</gene>
<dbReference type="EMBL" id="RQZG01000025">
    <property type="protein sequence ID" value="RRD03203.1"/>
    <property type="molecule type" value="Genomic_DNA"/>
</dbReference>
<proteinExistence type="predicted"/>
<accession>A0A3P1T3X7</accession>
<dbReference type="OrthoDB" id="4557019at2"/>
<dbReference type="RefSeq" id="WP_124845971.1">
    <property type="nucleotide sequence ID" value="NZ_RQZG01000025.1"/>
</dbReference>
<reference evidence="1 2" key="1">
    <citation type="submission" date="2018-11" db="EMBL/GenBank/DDBJ databases">
        <title>Genomes From Bacteria Associated with the Canine Oral Cavity: a Test Case for Automated Genome-Based Taxonomic Assignment.</title>
        <authorList>
            <person name="Coil D.A."/>
            <person name="Jospin G."/>
            <person name="Darling A.E."/>
            <person name="Wallis C."/>
            <person name="Davis I.J."/>
            <person name="Harris S."/>
            <person name="Eisen J.A."/>
            <person name="Holcombe L.J."/>
            <person name="O'Flynn C."/>
        </authorList>
    </citation>
    <scope>NUCLEOTIDE SEQUENCE [LARGE SCALE GENOMIC DNA]</scope>
    <source>
        <strain evidence="1 2">OH887_COT-365</strain>
    </source>
</reference>
<dbReference type="Proteomes" id="UP000280819">
    <property type="component" value="Unassembled WGS sequence"/>
</dbReference>